<proteinExistence type="predicted"/>
<sequence length="66" mass="6950">MRERIETTAELAQRQPKSSSISMNTGAGFAYLGCASSGIESCGTVVGQSSGGKSINWGTTRHGVWR</sequence>
<reference evidence="2 3" key="1">
    <citation type="journal article" date="2021" name="BMC Genomics">
        <title>Datura genome reveals duplications of psychoactive alkaloid biosynthetic genes and high mutation rate following tissue culture.</title>
        <authorList>
            <person name="Rajewski A."/>
            <person name="Carter-House D."/>
            <person name="Stajich J."/>
            <person name="Litt A."/>
        </authorList>
    </citation>
    <scope>NUCLEOTIDE SEQUENCE [LARGE SCALE GENOMIC DNA]</scope>
    <source>
        <strain evidence="2">AR-01</strain>
    </source>
</reference>
<organism evidence="2 3">
    <name type="scientific">Datura stramonium</name>
    <name type="common">Jimsonweed</name>
    <name type="synonym">Common thornapple</name>
    <dbReference type="NCBI Taxonomy" id="4076"/>
    <lineage>
        <taxon>Eukaryota</taxon>
        <taxon>Viridiplantae</taxon>
        <taxon>Streptophyta</taxon>
        <taxon>Embryophyta</taxon>
        <taxon>Tracheophyta</taxon>
        <taxon>Spermatophyta</taxon>
        <taxon>Magnoliopsida</taxon>
        <taxon>eudicotyledons</taxon>
        <taxon>Gunneridae</taxon>
        <taxon>Pentapetalae</taxon>
        <taxon>asterids</taxon>
        <taxon>lamiids</taxon>
        <taxon>Solanales</taxon>
        <taxon>Solanaceae</taxon>
        <taxon>Solanoideae</taxon>
        <taxon>Datureae</taxon>
        <taxon>Datura</taxon>
    </lineage>
</organism>
<feature type="non-terminal residue" evidence="2">
    <location>
        <position position="66"/>
    </location>
</feature>
<name>A0ABS8TQA1_DATST</name>
<evidence type="ECO:0000256" key="1">
    <source>
        <dbReference type="SAM" id="MobiDB-lite"/>
    </source>
</evidence>
<evidence type="ECO:0000313" key="3">
    <source>
        <dbReference type="Proteomes" id="UP000823775"/>
    </source>
</evidence>
<dbReference type="EMBL" id="JACEIK010001877">
    <property type="protein sequence ID" value="MCD7472810.1"/>
    <property type="molecule type" value="Genomic_DNA"/>
</dbReference>
<comment type="caution">
    <text evidence="2">The sequence shown here is derived from an EMBL/GenBank/DDBJ whole genome shotgun (WGS) entry which is preliminary data.</text>
</comment>
<gene>
    <name evidence="2" type="ORF">HAX54_014178</name>
</gene>
<feature type="region of interest" description="Disordered" evidence="1">
    <location>
        <begin position="1"/>
        <end position="20"/>
    </location>
</feature>
<keyword evidence="3" id="KW-1185">Reference proteome</keyword>
<evidence type="ECO:0000313" key="2">
    <source>
        <dbReference type="EMBL" id="MCD7472810.1"/>
    </source>
</evidence>
<accession>A0ABS8TQA1</accession>
<protein>
    <submittedName>
        <fullName evidence="2">Uncharacterized protein</fullName>
    </submittedName>
</protein>
<dbReference type="Proteomes" id="UP000823775">
    <property type="component" value="Unassembled WGS sequence"/>
</dbReference>